<comment type="subunit">
    <text evidence="2 10">Oligomeric complex that consists of at least the alpha, beta, beta', gamma, delta, epsilon and zeta subunits.</text>
</comment>
<keyword evidence="5 10" id="KW-0931">ER-Golgi transport</keyword>
<evidence type="ECO:0000256" key="7">
    <source>
        <dbReference type="ARBA" id="ARBA00023034"/>
    </source>
</evidence>
<dbReference type="CDD" id="cd09254">
    <property type="entry name" value="AP_delta-COPI_MHD"/>
    <property type="match status" value="1"/>
</dbReference>
<dbReference type="GO" id="GO:0030126">
    <property type="term" value="C:COPI vesicle coat"/>
    <property type="evidence" value="ECO:0007669"/>
    <property type="project" value="UniProtKB-UniRule"/>
</dbReference>
<dbReference type="InterPro" id="IPR036168">
    <property type="entry name" value="AP2_Mu_C_sf"/>
</dbReference>
<dbReference type="FunFam" id="2.60.40.1170:FF:000007">
    <property type="entry name" value="Coatomer subunit delta"/>
    <property type="match status" value="1"/>
</dbReference>
<protein>
    <recommendedName>
        <fullName evidence="10">Coatomer subunit delta</fullName>
    </recommendedName>
</protein>
<dbReference type="Proteomes" id="UP000015453">
    <property type="component" value="Unassembled WGS sequence"/>
</dbReference>
<evidence type="ECO:0000259" key="12">
    <source>
        <dbReference type="PROSITE" id="PS51072"/>
    </source>
</evidence>
<comment type="similarity">
    <text evidence="1 10">Belongs to the adaptor complexes medium subunit family. Delta-COP subfamily.</text>
</comment>
<keyword evidence="4 10" id="KW-0963">Cytoplasm</keyword>
<keyword evidence="8 10" id="KW-0472">Membrane</keyword>
<comment type="function">
    <text evidence="10">The coatomer is a cytosolic protein complex that binds to dilysine motifs and reversibly associates with Golgi non-clathrin-coated vesicles, which further mediate biosynthetic protein transport from the ER, via the Golgi up to the trans Golgi network. Coatomer complex is required for budding from Golgi membranes, and is essential for the retrograde Golgi-to-ER transport of dilysine-tagged proteins.</text>
</comment>
<dbReference type="GO" id="GO:0006890">
    <property type="term" value="P:retrograde vesicle-mediated transport, Golgi to endoplasmic reticulum"/>
    <property type="evidence" value="ECO:0007669"/>
    <property type="project" value="UniProtKB-UniRule"/>
</dbReference>
<evidence type="ECO:0000256" key="6">
    <source>
        <dbReference type="ARBA" id="ARBA00022927"/>
    </source>
</evidence>
<evidence type="ECO:0000313" key="14">
    <source>
        <dbReference type="Proteomes" id="UP000015453"/>
    </source>
</evidence>
<comment type="caution">
    <text evidence="13">The sequence shown here is derived from an EMBL/GenBank/DDBJ whole genome shotgun (WGS) entry which is preliminary data.</text>
</comment>
<dbReference type="SUPFAM" id="SSF49447">
    <property type="entry name" value="Second domain of Mu2 adaptin subunit (ap50) of ap2 adaptor"/>
    <property type="match status" value="1"/>
</dbReference>
<evidence type="ECO:0000256" key="2">
    <source>
        <dbReference type="ARBA" id="ARBA00011775"/>
    </source>
</evidence>
<evidence type="ECO:0000256" key="3">
    <source>
        <dbReference type="ARBA" id="ARBA00022448"/>
    </source>
</evidence>
<reference evidence="13 14" key="1">
    <citation type="journal article" date="2013" name="BMC Genomics">
        <title>The miniature genome of a carnivorous plant Genlisea aurea contains a low number of genes and short non-coding sequences.</title>
        <authorList>
            <person name="Leushkin E.V."/>
            <person name="Sutormin R.A."/>
            <person name="Nabieva E.R."/>
            <person name="Penin A.A."/>
            <person name="Kondrashov A.S."/>
            <person name="Logacheva M.D."/>
        </authorList>
    </citation>
    <scope>NUCLEOTIDE SEQUENCE [LARGE SCALE GENOMIC DNA]</scope>
</reference>
<comment type="subcellular location">
    <subcellularLocation>
        <location evidence="10 11">Cytoplasm</location>
    </subcellularLocation>
    <subcellularLocation>
        <location evidence="10 11">Cytoplasmic vesicle</location>
        <location evidence="10 11">COPI-coated vesicle membrane</location>
        <topology evidence="10 11">Peripheral membrane protein</topology>
        <orientation evidence="10 11">Cytoplasmic side</orientation>
    </subcellularLocation>
    <subcellularLocation>
        <location evidence="10 11">Golgi apparatus membrane</location>
        <topology evidence="10 11">Peripheral membrane protein</topology>
        <orientation evidence="10 11">Cytoplasmic side</orientation>
    </subcellularLocation>
</comment>
<sequence length="219" mass="24177">FTGHLISSNSQPRYDGFIQVQIEAGGHPGIVFKTHPNINKELFSSDSILGLKDPNRPFPAGQAGDGVSLLKWRMQIADESLVPFSLNCWPSVSGSETYVNLEYEVPQMFNLQNVVISIPLPALRDPPKVQQIDGDSRFDSRKCVLEWSITLIDDSNRSGSMEFVIPAADPSSLFPISMNFTSTSTFSDMRVVGILPIKGGNPPKFSQRTLLSTENYQVV</sequence>
<evidence type="ECO:0000256" key="10">
    <source>
        <dbReference type="RuleBase" id="RU364018"/>
    </source>
</evidence>
<evidence type="ECO:0000256" key="4">
    <source>
        <dbReference type="ARBA" id="ARBA00022490"/>
    </source>
</evidence>
<feature type="domain" description="MHD" evidence="12">
    <location>
        <begin position="1"/>
        <end position="219"/>
    </location>
</feature>
<evidence type="ECO:0000256" key="5">
    <source>
        <dbReference type="ARBA" id="ARBA00022892"/>
    </source>
</evidence>
<dbReference type="GO" id="GO:0000139">
    <property type="term" value="C:Golgi membrane"/>
    <property type="evidence" value="ECO:0007669"/>
    <property type="project" value="UniProtKB-SubCell"/>
</dbReference>
<dbReference type="PANTHER" id="PTHR10121:SF0">
    <property type="entry name" value="COATOMER SUBUNIT DELTA"/>
    <property type="match status" value="1"/>
</dbReference>
<keyword evidence="6 10" id="KW-0653">Protein transport</keyword>
<evidence type="ECO:0000256" key="8">
    <source>
        <dbReference type="ARBA" id="ARBA00023136"/>
    </source>
</evidence>
<keyword evidence="7 10" id="KW-0333">Golgi apparatus</keyword>
<dbReference type="GO" id="GO:0006888">
    <property type="term" value="P:endoplasmic reticulum to Golgi vesicle-mediated transport"/>
    <property type="evidence" value="ECO:0007669"/>
    <property type="project" value="TreeGrafter"/>
</dbReference>
<accession>S8DX24</accession>
<dbReference type="InterPro" id="IPR028565">
    <property type="entry name" value="MHD"/>
</dbReference>
<keyword evidence="14" id="KW-1185">Reference proteome</keyword>
<feature type="non-terminal residue" evidence="13">
    <location>
        <position position="1"/>
    </location>
</feature>
<dbReference type="GO" id="GO:0051645">
    <property type="term" value="P:Golgi localization"/>
    <property type="evidence" value="ECO:0007669"/>
    <property type="project" value="TreeGrafter"/>
</dbReference>
<keyword evidence="3 10" id="KW-0813">Transport</keyword>
<dbReference type="Gene3D" id="2.60.40.1170">
    <property type="entry name" value="Mu homology domain, subdomain B"/>
    <property type="match status" value="2"/>
</dbReference>
<evidence type="ECO:0000256" key="11">
    <source>
        <dbReference type="RuleBase" id="RU366052"/>
    </source>
</evidence>
<dbReference type="OrthoDB" id="874264at2759"/>
<dbReference type="AlphaFoldDB" id="S8DX24"/>
<proteinExistence type="inferred from homology"/>
<dbReference type="GO" id="GO:0015031">
    <property type="term" value="P:protein transport"/>
    <property type="evidence" value="ECO:0007669"/>
    <property type="project" value="UniProtKB-KW"/>
</dbReference>
<dbReference type="PANTHER" id="PTHR10121">
    <property type="entry name" value="COATOMER SUBUNIT DELTA"/>
    <property type="match status" value="1"/>
</dbReference>
<name>S8DX24_9LAMI</name>
<keyword evidence="9 10" id="KW-0968">Cytoplasmic vesicle</keyword>
<evidence type="ECO:0000313" key="13">
    <source>
        <dbReference type="EMBL" id="EPS67813.1"/>
    </source>
</evidence>
<organism evidence="13 14">
    <name type="scientific">Genlisea aurea</name>
    <dbReference type="NCBI Taxonomy" id="192259"/>
    <lineage>
        <taxon>Eukaryota</taxon>
        <taxon>Viridiplantae</taxon>
        <taxon>Streptophyta</taxon>
        <taxon>Embryophyta</taxon>
        <taxon>Tracheophyta</taxon>
        <taxon>Spermatophyta</taxon>
        <taxon>Magnoliopsida</taxon>
        <taxon>eudicotyledons</taxon>
        <taxon>Gunneridae</taxon>
        <taxon>Pentapetalae</taxon>
        <taxon>asterids</taxon>
        <taxon>lamiids</taxon>
        <taxon>Lamiales</taxon>
        <taxon>Lentibulariaceae</taxon>
        <taxon>Genlisea</taxon>
    </lineage>
</organism>
<gene>
    <name evidence="13" type="ORF">M569_06960</name>
</gene>
<evidence type="ECO:0000256" key="9">
    <source>
        <dbReference type="ARBA" id="ARBA00023329"/>
    </source>
</evidence>
<evidence type="ECO:0000256" key="1">
    <source>
        <dbReference type="ARBA" id="ARBA00010516"/>
    </source>
</evidence>
<dbReference type="EMBL" id="AUSU01002911">
    <property type="protein sequence ID" value="EPS67813.1"/>
    <property type="molecule type" value="Genomic_DNA"/>
</dbReference>
<dbReference type="PROSITE" id="PS51072">
    <property type="entry name" value="MHD"/>
    <property type="match status" value="1"/>
</dbReference>
<dbReference type="InterPro" id="IPR027059">
    <property type="entry name" value="Coatomer_dsu"/>
</dbReference>
<dbReference type="Pfam" id="PF00928">
    <property type="entry name" value="Adap_comp_sub"/>
    <property type="match status" value="1"/>
</dbReference>